<evidence type="ECO:0000313" key="4">
    <source>
        <dbReference type="EMBL" id="RXR01455.1"/>
    </source>
</evidence>
<protein>
    <submittedName>
        <fullName evidence="4">CocE/NonD family hydrolase</fullName>
    </submittedName>
</protein>
<dbReference type="NCBIfam" id="TIGR00976">
    <property type="entry name" value="CocE_NonD"/>
    <property type="match status" value="1"/>
</dbReference>
<feature type="signal peptide" evidence="2">
    <location>
        <begin position="1"/>
        <end position="20"/>
    </location>
</feature>
<dbReference type="Gene3D" id="2.60.120.260">
    <property type="entry name" value="Galactose-binding domain-like"/>
    <property type="match status" value="1"/>
</dbReference>
<name>A0A4Q1JSP9_9GAMM</name>
<dbReference type="RefSeq" id="WP_129472272.1">
    <property type="nucleotide sequence ID" value="NZ_SAWZ01000010.1"/>
</dbReference>
<feature type="domain" description="Xaa-Pro dipeptidyl-peptidase C-terminal" evidence="3">
    <location>
        <begin position="366"/>
        <end position="628"/>
    </location>
</feature>
<dbReference type="InterPro" id="IPR013736">
    <property type="entry name" value="Xaa-Pro_dipept_C"/>
</dbReference>
<evidence type="ECO:0000256" key="1">
    <source>
        <dbReference type="ARBA" id="ARBA00022801"/>
    </source>
</evidence>
<gene>
    <name evidence="4" type="ORF">EPA99_16145</name>
</gene>
<proteinExistence type="predicted"/>
<dbReference type="Proteomes" id="UP000289784">
    <property type="component" value="Unassembled WGS sequence"/>
</dbReference>
<keyword evidence="1 4" id="KW-0378">Hydrolase</keyword>
<evidence type="ECO:0000259" key="3">
    <source>
        <dbReference type="SMART" id="SM00939"/>
    </source>
</evidence>
<organism evidence="4 5">
    <name type="scientific">Pseudoxanthomonas composti</name>
    <dbReference type="NCBI Taxonomy" id="2137479"/>
    <lineage>
        <taxon>Bacteria</taxon>
        <taxon>Pseudomonadati</taxon>
        <taxon>Pseudomonadota</taxon>
        <taxon>Gammaproteobacteria</taxon>
        <taxon>Lysobacterales</taxon>
        <taxon>Lysobacteraceae</taxon>
        <taxon>Pseudoxanthomonas</taxon>
    </lineage>
</organism>
<dbReference type="Pfam" id="PF08530">
    <property type="entry name" value="PepX_C"/>
    <property type="match status" value="1"/>
</dbReference>
<dbReference type="InterPro" id="IPR029058">
    <property type="entry name" value="AB_hydrolase_fold"/>
</dbReference>
<dbReference type="Gene3D" id="3.40.50.1820">
    <property type="entry name" value="alpha/beta hydrolase"/>
    <property type="match status" value="1"/>
</dbReference>
<reference evidence="4 5" key="1">
    <citation type="submission" date="2019-01" db="EMBL/GenBank/DDBJ databases">
        <title>Pseudoxanthomonas composti sp. nov., isolated from compost.</title>
        <authorList>
            <person name="Yang G."/>
        </authorList>
    </citation>
    <scope>NUCLEOTIDE SEQUENCE [LARGE SCALE GENOMIC DNA]</scope>
    <source>
        <strain evidence="4 5">GSS15</strain>
    </source>
</reference>
<keyword evidence="2" id="KW-0732">Signal</keyword>
<dbReference type="Gene3D" id="1.10.3020.10">
    <property type="entry name" value="alpha-amino acid ester hydrolase ( Helical cap domain)"/>
    <property type="match status" value="1"/>
</dbReference>
<comment type="caution">
    <text evidence="4">The sequence shown here is derived from an EMBL/GenBank/DDBJ whole genome shotgun (WGS) entry which is preliminary data.</text>
</comment>
<dbReference type="InterPro" id="IPR008979">
    <property type="entry name" value="Galactose-bd-like_sf"/>
</dbReference>
<dbReference type="AlphaFoldDB" id="A0A4Q1JSP9"/>
<dbReference type="PANTHER" id="PTHR43056:SF10">
    <property type="entry name" value="COCE_NOND FAMILY, PUTATIVE (AFU_ORTHOLOGUE AFUA_7G00600)-RELATED"/>
    <property type="match status" value="1"/>
</dbReference>
<dbReference type="SMART" id="SM00939">
    <property type="entry name" value="PepX_C"/>
    <property type="match status" value="1"/>
</dbReference>
<dbReference type="InterPro" id="IPR005674">
    <property type="entry name" value="CocE/Ser_esterase"/>
</dbReference>
<dbReference type="EMBL" id="SAWZ01000010">
    <property type="protein sequence ID" value="RXR01455.1"/>
    <property type="molecule type" value="Genomic_DNA"/>
</dbReference>
<dbReference type="Pfam" id="PF02129">
    <property type="entry name" value="Peptidase_S15"/>
    <property type="match status" value="1"/>
</dbReference>
<keyword evidence="5" id="KW-1185">Reference proteome</keyword>
<evidence type="ECO:0000313" key="5">
    <source>
        <dbReference type="Proteomes" id="UP000289784"/>
    </source>
</evidence>
<accession>A0A4Q1JSP9</accession>
<dbReference type="OrthoDB" id="9806163at2"/>
<feature type="chain" id="PRO_5020609122" evidence="2">
    <location>
        <begin position="21"/>
        <end position="642"/>
    </location>
</feature>
<dbReference type="SUPFAM" id="SSF49785">
    <property type="entry name" value="Galactose-binding domain-like"/>
    <property type="match status" value="1"/>
</dbReference>
<dbReference type="GO" id="GO:0008239">
    <property type="term" value="F:dipeptidyl-peptidase activity"/>
    <property type="evidence" value="ECO:0007669"/>
    <property type="project" value="InterPro"/>
</dbReference>
<sequence length="642" mass="71312">MRIALALLALLMWSPQQVLAQAAADMPEKFERVTAGFDYDLRTVEIPMRDGVKLHTVIVLPRGGRQLPMLLTRTPYDAEGMTGHLRSSHLVDALEGYDNFPELFADGRYIRVVQDIRGKYGSEGAYIVNRPLRGPLNDSATDHATDTWDTVDWLSRHVPESNGKVGILGISYDGFTSLMALVKPHPALKAVAAMNPMVDNWKGDDWFHNGAFRQINLPYIYSQVGTRANSVTWWDDTPDQYTLFLRGGSAGALASARGMEDIGFYRKLLAHPAYDAFWQQQAVDRVLAQQPLEVPTMLVHSLWDQEDIYGAMAVYRALARDEAERARLWLVMGPWNHGGEQGEGSALGAIRLGSDTSRTFVHDMLRPFLDHFLQDQAPALSLAHVNAFRTGENRWESMSELPRACASGCPVQPRRLYLQPGMRAGFTPGATGQAGYTADPAKPVPYLPLPILTSEKDSAWGHWLVTDQREMGARPDVLSFVTEPLTQPLRITGMPQVELTVSTSAQDGDFVVKLIDVYPDAVPGQPEMGGYQLMVAADILRARYRQDPARPVPMTPGQLTPLKFSLPQAHHAFLPGHRLMVQVQSSWFPLYDRNPQRWVENIFQAKPEDYLPAQITVQLGGPQASALILPVEGVPAPLPADR</sequence>
<dbReference type="PANTHER" id="PTHR43056">
    <property type="entry name" value="PEPTIDASE S9 PROLYL OLIGOPEPTIDASE"/>
    <property type="match status" value="1"/>
</dbReference>
<dbReference type="InterPro" id="IPR000383">
    <property type="entry name" value="Xaa-Pro-like_dom"/>
</dbReference>
<dbReference type="SUPFAM" id="SSF53474">
    <property type="entry name" value="alpha/beta-Hydrolases"/>
    <property type="match status" value="1"/>
</dbReference>
<dbReference type="InterPro" id="IPR050585">
    <property type="entry name" value="Xaa-Pro_dipeptidyl-ppase/CocE"/>
</dbReference>
<evidence type="ECO:0000256" key="2">
    <source>
        <dbReference type="SAM" id="SignalP"/>
    </source>
</evidence>